<keyword evidence="3" id="KW-1185">Reference proteome</keyword>
<protein>
    <submittedName>
        <fullName evidence="2">Uncharacterized protein</fullName>
    </submittedName>
</protein>
<feature type="signal peptide" evidence="1">
    <location>
        <begin position="1"/>
        <end position="25"/>
    </location>
</feature>
<feature type="chain" id="PRO_5046546945" evidence="1">
    <location>
        <begin position="26"/>
        <end position="232"/>
    </location>
</feature>
<proteinExistence type="predicted"/>
<keyword evidence="1" id="KW-0732">Signal</keyword>
<dbReference type="Proteomes" id="UP001209535">
    <property type="component" value="Unassembled WGS sequence"/>
</dbReference>
<dbReference type="RefSeq" id="WP_263340935.1">
    <property type="nucleotide sequence ID" value="NZ_JAOVQO010000047.1"/>
</dbReference>
<evidence type="ECO:0000313" key="3">
    <source>
        <dbReference type="Proteomes" id="UP001209535"/>
    </source>
</evidence>
<dbReference type="EMBL" id="JAOVQO010000047">
    <property type="protein sequence ID" value="MCU9850622.1"/>
    <property type="molecule type" value="Genomic_DNA"/>
</dbReference>
<gene>
    <name evidence="2" type="ORF">OEZ60_21885</name>
</gene>
<reference evidence="2 3" key="1">
    <citation type="submission" date="2022-10" db="EMBL/GenBank/DDBJ databases">
        <title>Defluviimonas sp. nov., isolated from ocean surface sediments.</title>
        <authorList>
            <person name="He W."/>
            <person name="Wang L."/>
            <person name="Zhang D.-F."/>
        </authorList>
    </citation>
    <scope>NUCLEOTIDE SEQUENCE [LARGE SCALE GENOMIC DNA]</scope>
    <source>
        <strain evidence="2 3">WL0024</strain>
    </source>
</reference>
<name>A0ABT2X9J4_9RHOB</name>
<accession>A0ABT2X9J4</accession>
<sequence length="232" mass="24719">MSFLCHRAHFFASSAMLLAATSASAEMVTLYDGGFTRVSASAKVAEHCQVEGYRSADGWAEATGHLMLKQDAASSEVTVTLDNARPDTLFTIWLMLAGKTPDGESFGGSPLMKSGATPLIATADLSEAVGILKSPRTEVTNGFITDADGHGSVTLYLDYPIIGGAYPFQRFDRFDATDPAYTHDTPRAIPVAITGESSGAPFTLRLASHCGDNLHDGLVAGQHEPWFDWIAD</sequence>
<evidence type="ECO:0000256" key="1">
    <source>
        <dbReference type="SAM" id="SignalP"/>
    </source>
</evidence>
<comment type="caution">
    <text evidence="2">The sequence shown here is derived from an EMBL/GenBank/DDBJ whole genome shotgun (WGS) entry which is preliminary data.</text>
</comment>
<evidence type="ECO:0000313" key="2">
    <source>
        <dbReference type="EMBL" id="MCU9850622.1"/>
    </source>
</evidence>
<organism evidence="2 3">
    <name type="scientific">Albidovulum salinarum</name>
    <dbReference type="NCBI Taxonomy" id="2984153"/>
    <lineage>
        <taxon>Bacteria</taxon>
        <taxon>Pseudomonadati</taxon>
        <taxon>Pseudomonadota</taxon>
        <taxon>Alphaproteobacteria</taxon>
        <taxon>Rhodobacterales</taxon>
        <taxon>Paracoccaceae</taxon>
        <taxon>Albidovulum</taxon>
    </lineage>
</organism>